<dbReference type="Gene3D" id="3.30.70.3460">
    <property type="match status" value="1"/>
</dbReference>
<dbReference type="EC" id="4.1.1.111" evidence="5"/>
<dbReference type="InterPro" id="IPR040523">
    <property type="entry name" value="AsnC_trans_reg2"/>
</dbReference>
<protein>
    <recommendedName>
        <fullName evidence="5">siroheme decarboxylase</fullName>
        <ecNumber evidence="5">4.1.1.111</ecNumber>
    </recommendedName>
</protein>
<comment type="catalytic activity">
    <reaction evidence="6">
        <text>siroheme + 2 H(+) = 12,18-didecarboxysiroheme + 2 CO2</text>
        <dbReference type="Rhea" id="RHEA:19093"/>
        <dbReference type="ChEBI" id="CHEBI:15378"/>
        <dbReference type="ChEBI" id="CHEBI:16526"/>
        <dbReference type="ChEBI" id="CHEBI:60052"/>
        <dbReference type="ChEBI" id="CHEBI:140497"/>
        <dbReference type="EC" id="4.1.1.111"/>
    </reaction>
</comment>
<evidence type="ECO:0000259" key="8">
    <source>
        <dbReference type="Pfam" id="PF22451"/>
    </source>
</evidence>
<accession>A0A1T4WT18</accession>
<dbReference type="UniPathway" id="UPA00252"/>
<comment type="pathway">
    <text evidence="1">Porphyrin-containing compound metabolism; protoheme biosynthesis.</text>
</comment>
<dbReference type="InterPro" id="IPR053953">
    <property type="entry name" value="NirdL-like_HTH"/>
</dbReference>
<dbReference type="GO" id="GO:0006783">
    <property type="term" value="P:heme biosynthetic process"/>
    <property type="evidence" value="ECO:0007669"/>
    <property type="project" value="UniProtKB-KW"/>
</dbReference>
<reference evidence="9 10" key="1">
    <citation type="submission" date="2017-02" db="EMBL/GenBank/DDBJ databases">
        <authorList>
            <person name="Peterson S.W."/>
        </authorList>
    </citation>
    <scope>NUCLEOTIDE SEQUENCE [LARGE SCALE GENOMIC DNA]</scope>
    <source>
        <strain evidence="9 10">DSM 18034</strain>
    </source>
</reference>
<dbReference type="GO" id="GO:0003677">
    <property type="term" value="F:DNA binding"/>
    <property type="evidence" value="ECO:0007669"/>
    <property type="project" value="UniProtKB-KW"/>
</dbReference>
<name>A0A1T4WT18_9BACT</name>
<evidence type="ECO:0000256" key="4">
    <source>
        <dbReference type="ARBA" id="ARBA00023457"/>
    </source>
</evidence>
<evidence type="ECO:0000313" key="9">
    <source>
        <dbReference type="EMBL" id="SKA80429.1"/>
    </source>
</evidence>
<sequence>MAARKFTDTQRQILRRIQGDLPDSATPFADIAAEVGASEQDVLDLVRSLKADGAIRRFGATLRHQKAGYAFNAMVAWHVEDATKITETGHKMADRQEISHCYHRPGTEDWPYNIYTMIHGQSPDDYKRVVSELIQETGVEKYEVLESLKELKKSSMKYF</sequence>
<evidence type="ECO:0000256" key="1">
    <source>
        <dbReference type="ARBA" id="ARBA00004744"/>
    </source>
</evidence>
<evidence type="ECO:0000259" key="7">
    <source>
        <dbReference type="Pfam" id="PF17805"/>
    </source>
</evidence>
<organism evidence="9 10">
    <name type="scientific">Desulfobaculum bizertense DSM 18034</name>
    <dbReference type="NCBI Taxonomy" id="1121442"/>
    <lineage>
        <taxon>Bacteria</taxon>
        <taxon>Pseudomonadati</taxon>
        <taxon>Thermodesulfobacteriota</taxon>
        <taxon>Desulfovibrionia</taxon>
        <taxon>Desulfovibrionales</taxon>
        <taxon>Desulfovibrionaceae</taxon>
        <taxon>Desulfobaculum</taxon>
    </lineage>
</organism>
<evidence type="ECO:0000256" key="3">
    <source>
        <dbReference type="ARBA" id="ARBA00023239"/>
    </source>
</evidence>
<keyword evidence="3" id="KW-0456">Lyase</keyword>
<dbReference type="STRING" id="1121442.SAMN02745702_02650"/>
<dbReference type="InterPro" id="IPR050684">
    <property type="entry name" value="HTH-Siroheme_Decarb"/>
</dbReference>
<dbReference type="InterPro" id="IPR036390">
    <property type="entry name" value="WH_DNA-bd_sf"/>
</dbReference>
<dbReference type="PANTHER" id="PTHR43413">
    <property type="entry name" value="TRANSCRIPTIONAL REGULATOR, ASNC FAMILY"/>
    <property type="match status" value="1"/>
</dbReference>
<feature type="domain" description="Siroheme decarboxylase NirL-like HTH" evidence="8">
    <location>
        <begin position="11"/>
        <end position="56"/>
    </location>
</feature>
<feature type="domain" description="Siroheme decarboxylase AsnC-like ligand binding" evidence="7">
    <location>
        <begin position="66"/>
        <end position="152"/>
    </location>
</feature>
<dbReference type="Pfam" id="PF17805">
    <property type="entry name" value="AsnC_trans_reg2"/>
    <property type="match status" value="1"/>
</dbReference>
<evidence type="ECO:0000256" key="5">
    <source>
        <dbReference type="ARBA" id="ARBA00023471"/>
    </source>
</evidence>
<keyword evidence="2" id="KW-0350">Heme biosynthesis</keyword>
<dbReference type="OrthoDB" id="9806536at2"/>
<keyword evidence="9" id="KW-0238">DNA-binding</keyword>
<dbReference type="Proteomes" id="UP000189733">
    <property type="component" value="Unassembled WGS sequence"/>
</dbReference>
<evidence type="ECO:0000313" key="10">
    <source>
        <dbReference type="Proteomes" id="UP000189733"/>
    </source>
</evidence>
<dbReference type="Pfam" id="PF22451">
    <property type="entry name" value="NirdL-like_HTH"/>
    <property type="match status" value="1"/>
</dbReference>
<evidence type="ECO:0000256" key="6">
    <source>
        <dbReference type="ARBA" id="ARBA00048470"/>
    </source>
</evidence>
<proteinExistence type="inferred from homology"/>
<keyword evidence="10" id="KW-1185">Reference proteome</keyword>
<dbReference type="SUPFAM" id="SSF46785">
    <property type="entry name" value="Winged helix' DNA-binding domain"/>
    <property type="match status" value="1"/>
</dbReference>
<comment type="similarity">
    <text evidence="4">Belongs to the Ahb/Nir family.</text>
</comment>
<evidence type="ECO:0000256" key="2">
    <source>
        <dbReference type="ARBA" id="ARBA00023133"/>
    </source>
</evidence>
<gene>
    <name evidence="9" type="ORF">SAMN02745702_02650</name>
</gene>
<dbReference type="AlphaFoldDB" id="A0A1T4WT18"/>
<dbReference type="PANTHER" id="PTHR43413:SF1">
    <property type="entry name" value="SIROHEME DECARBOXYLASE NIRL SUBUNIT"/>
    <property type="match status" value="1"/>
</dbReference>
<dbReference type="EMBL" id="FUYA01000010">
    <property type="protein sequence ID" value="SKA80429.1"/>
    <property type="molecule type" value="Genomic_DNA"/>
</dbReference>
<dbReference type="RefSeq" id="WP_078685912.1">
    <property type="nucleotide sequence ID" value="NZ_FUYA01000010.1"/>
</dbReference>
<dbReference type="GO" id="GO:0016829">
    <property type="term" value="F:lyase activity"/>
    <property type="evidence" value="ECO:0007669"/>
    <property type="project" value="UniProtKB-KW"/>
</dbReference>